<evidence type="ECO:0000256" key="2">
    <source>
        <dbReference type="SAM" id="Phobius"/>
    </source>
</evidence>
<feature type="compositionally biased region" description="Polar residues" evidence="1">
    <location>
        <begin position="98"/>
        <end position="115"/>
    </location>
</feature>
<feature type="region of interest" description="Disordered" evidence="1">
    <location>
        <begin position="321"/>
        <end position="393"/>
    </location>
</feature>
<name>A0AAN6UKC2_9PEZI</name>
<feature type="region of interest" description="Disordered" evidence="1">
    <location>
        <begin position="131"/>
        <end position="152"/>
    </location>
</feature>
<evidence type="ECO:0000256" key="1">
    <source>
        <dbReference type="SAM" id="MobiDB-lite"/>
    </source>
</evidence>
<reference evidence="3" key="2">
    <citation type="submission" date="2023-05" db="EMBL/GenBank/DDBJ databases">
        <authorList>
            <consortium name="Lawrence Berkeley National Laboratory"/>
            <person name="Steindorff A."/>
            <person name="Hensen N."/>
            <person name="Bonometti L."/>
            <person name="Westerberg I."/>
            <person name="Brannstrom I.O."/>
            <person name="Guillou S."/>
            <person name="Cros-Aarteil S."/>
            <person name="Calhoun S."/>
            <person name="Haridas S."/>
            <person name="Kuo A."/>
            <person name="Mondo S."/>
            <person name="Pangilinan J."/>
            <person name="Riley R."/>
            <person name="Labutti K."/>
            <person name="Andreopoulos B."/>
            <person name="Lipzen A."/>
            <person name="Chen C."/>
            <person name="Yanf M."/>
            <person name="Daum C."/>
            <person name="Ng V."/>
            <person name="Clum A."/>
            <person name="Ohm R."/>
            <person name="Martin F."/>
            <person name="Silar P."/>
            <person name="Natvig D."/>
            <person name="Lalanne C."/>
            <person name="Gautier V."/>
            <person name="Ament-Velasquez S.L."/>
            <person name="Kruys A."/>
            <person name="Hutchinson M.I."/>
            <person name="Powell A.J."/>
            <person name="Barry K."/>
            <person name="Miller A.N."/>
            <person name="Grigoriev I.V."/>
            <person name="Debuchy R."/>
            <person name="Gladieux P."/>
            <person name="Thoren M.H."/>
            <person name="Johannesson H."/>
        </authorList>
    </citation>
    <scope>NUCLEOTIDE SEQUENCE</scope>
    <source>
        <strain evidence="3">CBS 123565</strain>
    </source>
</reference>
<proteinExistence type="predicted"/>
<protein>
    <submittedName>
        <fullName evidence="3">Uncharacterized protein</fullName>
    </submittedName>
</protein>
<feature type="compositionally biased region" description="Basic and acidic residues" evidence="1">
    <location>
        <begin position="292"/>
        <end position="301"/>
    </location>
</feature>
<feature type="compositionally biased region" description="Polar residues" evidence="1">
    <location>
        <begin position="131"/>
        <end position="147"/>
    </location>
</feature>
<keyword evidence="4" id="KW-1185">Reference proteome</keyword>
<dbReference type="EMBL" id="MU853408">
    <property type="protein sequence ID" value="KAK4134613.1"/>
    <property type="molecule type" value="Genomic_DNA"/>
</dbReference>
<reference evidence="3" key="1">
    <citation type="journal article" date="2023" name="Mol. Phylogenet. Evol.">
        <title>Genome-scale phylogeny and comparative genomics of the fungal order Sordariales.</title>
        <authorList>
            <person name="Hensen N."/>
            <person name="Bonometti L."/>
            <person name="Westerberg I."/>
            <person name="Brannstrom I.O."/>
            <person name="Guillou S."/>
            <person name="Cros-Aarteil S."/>
            <person name="Calhoun S."/>
            <person name="Haridas S."/>
            <person name="Kuo A."/>
            <person name="Mondo S."/>
            <person name="Pangilinan J."/>
            <person name="Riley R."/>
            <person name="LaButti K."/>
            <person name="Andreopoulos B."/>
            <person name="Lipzen A."/>
            <person name="Chen C."/>
            <person name="Yan M."/>
            <person name="Daum C."/>
            <person name="Ng V."/>
            <person name="Clum A."/>
            <person name="Steindorff A."/>
            <person name="Ohm R.A."/>
            <person name="Martin F."/>
            <person name="Silar P."/>
            <person name="Natvig D.O."/>
            <person name="Lalanne C."/>
            <person name="Gautier V."/>
            <person name="Ament-Velasquez S.L."/>
            <person name="Kruys A."/>
            <person name="Hutchinson M.I."/>
            <person name="Powell A.J."/>
            <person name="Barry K."/>
            <person name="Miller A.N."/>
            <person name="Grigoriev I.V."/>
            <person name="Debuchy R."/>
            <person name="Gladieux P."/>
            <person name="Hiltunen Thoren M."/>
            <person name="Johannesson H."/>
        </authorList>
    </citation>
    <scope>NUCLEOTIDE SEQUENCE</scope>
    <source>
        <strain evidence="3">CBS 123565</strain>
    </source>
</reference>
<keyword evidence="2" id="KW-0472">Membrane</keyword>
<gene>
    <name evidence="3" type="ORF">BT67DRAFT_449521</name>
</gene>
<keyword evidence="2" id="KW-0812">Transmembrane</keyword>
<sequence length="393" mass="41076">MAGPTALRSGTAPLASLASVFTPPCPTSWLLTTARTGPVSHDPPGWRTNLAGTGFHFCPPAISDLTMPGIRPPTPGQHRARTPSTPVPLPTQAFDPPNQLSSEGSHRSSPTPVAETKTVNIHESIGVIFETTNPTTSDVGPTDTASGDTDGRGGIGTLSRGASIVVIVVVTVVAGILLWTGAFVLIRRYRRTGDRRRAPGTFDNEVGHEHGRNPKYNSGLGSLASPGAVSELGGGPPAIGSTPNPAELEANVHVHSPAKPWMHRRSFLTSPAINQPQYSPRSVQSKQSARRTVRESFGEKVNDPATALGRLKIPNPLASMARVSPGSASPRGGSFWRIPRSPRSPSTTARLSAHLPKPSSGSGLSGSTSRPTTPGRVRQEHQSGSGGTHATTQ</sequence>
<dbReference type="Proteomes" id="UP001304895">
    <property type="component" value="Unassembled WGS sequence"/>
</dbReference>
<feature type="region of interest" description="Disordered" evidence="1">
    <location>
        <begin position="270"/>
        <end position="301"/>
    </location>
</feature>
<feature type="compositionally biased region" description="Polar residues" evidence="1">
    <location>
        <begin position="270"/>
        <end position="287"/>
    </location>
</feature>
<comment type="caution">
    <text evidence="3">The sequence shown here is derived from an EMBL/GenBank/DDBJ whole genome shotgun (WGS) entry which is preliminary data.</text>
</comment>
<keyword evidence="2" id="KW-1133">Transmembrane helix</keyword>
<evidence type="ECO:0000313" key="3">
    <source>
        <dbReference type="EMBL" id="KAK4134613.1"/>
    </source>
</evidence>
<feature type="transmembrane region" description="Helical" evidence="2">
    <location>
        <begin position="164"/>
        <end position="186"/>
    </location>
</feature>
<feature type="region of interest" description="Disordered" evidence="1">
    <location>
        <begin position="195"/>
        <end position="245"/>
    </location>
</feature>
<evidence type="ECO:0000313" key="4">
    <source>
        <dbReference type="Proteomes" id="UP001304895"/>
    </source>
</evidence>
<accession>A0AAN6UKC2</accession>
<feature type="compositionally biased region" description="Low complexity" evidence="1">
    <location>
        <begin position="358"/>
        <end position="376"/>
    </location>
</feature>
<dbReference type="AlphaFoldDB" id="A0AAN6UKC2"/>
<organism evidence="3 4">
    <name type="scientific">Trichocladium antarcticum</name>
    <dbReference type="NCBI Taxonomy" id="1450529"/>
    <lineage>
        <taxon>Eukaryota</taxon>
        <taxon>Fungi</taxon>
        <taxon>Dikarya</taxon>
        <taxon>Ascomycota</taxon>
        <taxon>Pezizomycotina</taxon>
        <taxon>Sordariomycetes</taxon>
        <taxon>Sordariomycetidae</taxon>
        <taxon>Sordariales</taxon>
        <taxon>Chaetomiaceae</taxon>
        <taxon>Trichocladium</taxon>
    </lineage>
</organism>
<feature type="region of interest" description="Disordered" evidence="1">
    <location>
        <begin position="68"/>
        <end position="115"/>
    </location>
</feature>